<dbReference type="InterPro" id="IPR027417">
    <property type="entry name" value="P-loop_NTPase"/>
</dbReference>
<keyword evidence="3" id="KW-1185">Reference proteome</keyword>
<evidence type="ECO:0000259" key="1">
    <source>
        <dbReference type="SMART" id="SM00905"/>
    </source>
</evidence>
<evidence type="ECO:0000313" key="2">
    <source>
        <dbReference type="EMBL" id="KAK3575742.1"/>
    </source>
</evidence>
<gene>
    <name evidence="2" type="ORF">CHS0354_030074</name>
</gene>
<proteinExistence type="predicted"/>
<dbReference type="NCBIfam" id="TIGR00526">
    <property type="entry name" value="folB_dom"/>
    <property type="match status" value="1"/>
</dbReference>
<reference evidence="2" key="1">
    <citation type="journal article" date="2021" name="Genome Biol. Evol.">
        <title>A High-Quality Reference Genome for a Parasitic Bivalve with Doubly Uniparental Inheritance (Bivalvia: Unionida).</title>
        <authorList>
            <person name="Smith C.H."/>
        </authorList>
    </citation>
    <scope>NUCLEOTIDE SEQUENCE</scope>
    <source>
        <strain evidence="2">CHS0354</strain>
    </source>
</reference>
<dbReference type="Gene3D" id="3.40.50.300">
    <property type="entry name" value="P-loop containing nucleotide triphosphate hydrolases"/>
    <property type="match status" value="1"/>
</dbReference>
<organism evidence="2 3">
    <name type="scientific">Potamilus streckersoni</name>
    <dbReference type="NCBI Taxonomy" id="2493646"/>
    <lineage>
        <taxon>Eukaryota</taxon>
        <taxon>Metazoa</taxon>
        <taxon>Spiralia</taxon>
        <taxon>Lophotrochozoa</taxon>
        <taxon>Mollusca</taxon>
        <taxon>Bivalvia</taxon>
        <taxon>Autobranchia</taxon>
        <taxon>Heteroconchia</taxon>
        <taxon>Palaeoheterodonta</taxon>
        <taxon>Unionida</taxon>
        <taxon>Unionoidea</taxon>
        <taxon>Unionidae</taxon>
        <taxon>Ambleminae</taxon>
        <taxon>Lampsilini</taxon>
        <taxon>Potamilus</taxon>
    </lineage>
</organism>
<dbReference type="GO" id="GO:0006760">
    <property type="term" value="P:folic acid-containing compound metabolic process"/>
    <property type="evidence" value="ECO:0007669"/>
    <property type="project" value="InterPro"/>
</dbReference>
<dbReference type="InterPro" id="IPR050764">
    <property type="entry name" value="CbbQ/NirQ/NorQ/GpvN"/>
</dbReference>
<dbReference type="InterPro" id="IPR011703">
    <property type="entry name" value="ATPase_AAA-3"/>
</dbReference>
<dbReference type="GO" id="GO:0005524">
    <property type="term" value="F:ATP binding"/>
    <property type="evidence" value="ECO:0007669"/>
    <property type="project" value="InterPro"/>
</dbReference>
<dbReference type="GO" id="GO:0016887">
    <property type="term" value="F:ATP hydrolysis activity"/>
    <property type="evidence" value="ECO:0007669"/>
    <property type="project" value="InterPro"/>
</dbReference>
<dbReference type="Pfam" id="PF07726">
    <property type="entry name" value="AAA_3"/>
    <property type="match status" value="1"/>
</dbReference>
<accession>A0AAE0RLJ0</accession>
<dbReference type="NCBIfam" id="TIGR00525">
    <property type="entry name" value="folB"/>
    <property type="match status" value="1"/>
</dbReference>
<dbReference type="SUPFAM" id="SSF55620">
    <property type="entry name" value="Tetrahydrobiopterin biosynthesis enzymes-like"/>
    <property type="match status" value="1"/>
</dbReference>
<dbReference type="SMART" id="SM00905">
    <property type="entry name" value="FolB"/>
    <property type="match status" value="1"/>
</dbReference>
<protein>
    <recommendedName>
        <fullName evidence="1">Dihydroneopterin aldolase/epimerase domain-containing protein</fullName>
    </recommendedName>
</protein>
<dbReference type="GO" id="GO:0004150">
    <property type="term" value="F:dihydroneopterin aldolase activity"/>
    <property type="evidence" value="ECO:0007669"/>
    <property type="project" value="InterPro"/>
</dbReference>
<dbReference type="InterPro" id="IPR006156">
    <property type="entry name" value="Dihydroneopterin_aldolase"/>
</dbReference>
<dbReference type="EMBL" id="JAEAOA010001795">
    <property type="protein sequence ID" value="KAK3575742.1"/>
    <property type="molecule type" value="Genomic_DNA"/>
</dbReference>
<dbReference type="SUPFAM" id="SSF52540">
    <property type="entry name" value="P-loop containing nucleoside triphosphate hydrolases"/>
    <property type="match status" value="1"/>
</dbReference>
<evidence type="ECO:0000313" key="3">
    <source>
        <dbReference type="Proteomes" id="UP001195483"/>
    </source>
</evidence>
<dbReference type="PANTHER" id="PTHR42759:SF1">
    <property type="entry name" value="MAGNESIUM-CHELATASE SUBUNIT CHLD"/>
    <property type="match status" value="1"/>
</dbReference>
<reference evidence="2" key="2">
    <citation type="journal article" date="2021" name="Genome Biol. Evol.">
        <title>Developing a high-quality reference genome for a parasitic bivalve with doubly uniparental inheritance (Bivalvia: Unionida).</title>
        <authorList>
            <person name="Smith C.H."/>
        </authorList>
    </citation>
    <scope>NUCLEOTIDE SEQUENCE</scope>
    <source>
        <strain evidence="2">CHS0354</strain>
        <tissue evidence="2">Mantle</tissue>
    </source>
</reference>
<dbReference type="Pfam" id="PF02152">
    <property type="entry name" value="FolB"/>
    <property type="match status" value="1"/>
</dbReference>
<feature type="domain" description="Dihydroneopterin aldolase/epimerase" evidence="1">
    <location>
        <begin position="3"/>
        <end position="117"/>
    </location>
</feature>
<comment type="caution">
    <text evidence="2">The sequence shown here is derived from an EMBL/GenBank/DDBJ whole genome shotgun (WGS) entry which is preliminary data.</text>
</comment>
<dbReference type="PANTHER" id="PTHR42759">
    <property type="entry name" value="MOXR FAMILY PROTEIN"/>
    <property type="match status" value="1"/>
</dbReference>
<sequence length="219" mass="24778">MIIKIKNIRTRTFIGVFEWEKNILQDIIINVLIEFDGTKAAQSDALEDTVDYKKIKMDIMNLTEQKSFGLIEKMASEIVKLIMTNDKVLRTEVEIDKPGALRPLSMFDKIKDFEIRISPFTAKIQKAKEEAAKRIVGQEDMIHALLTGMLTGGHILLEGLPGLAKTLAVKTLADITSLSFKRIQFTPDMLPADILGTQVYRPQDGTFFTKKGPLFAIWY</sequence>
<dbReference type="AlphaFoldDB" id="A0AAE0RLJ0"/>
<reference evidence="2" key="3">
    <citation type="submission" date="2023-05" db="EMBL/GenBank/DDBJ databases">
        <authorList>
            <person name="Smith C.H."/>
        </authorList>
    </citation>
    <scope>NUCLEOTIDE SEQUENCE</scope>
    <source>
        <strain evidence="2">CHS0354</strain>
        <tissue evidence="2">Mantle</tissue>
    </source>
</reference>
<dbReference type="InterPro" id="IPR043133">
    <property type="entry name" value="GTP-CH-I_C/QueF"/>
</dbReference>
<dbReference type="InterPro" id="IPR006157">
    <property type="entry name" value="FolB_dom"/>
</dbReference>
<dbReference type="Gene3D" id="3.30.1130.10">
    <property type="match status" value="1"/>
</dbReference>
<name>A0AAE0RLJ0_9BIVA</name>
<dbReference type="Proteomes" id="UP001195483">
    <property type="component" value="Unassembled WGS sequence"/>
</dbReference>